<reference evidence="14" key="1">
    <citation type="submission" date="2018-05" db="EMBL/GenBank/DDBJ databases">
        <title>Isolation of two bat adenoviruses from Japanese wild bats.</title>
        <authorList>
            <person name="Kobayashi T."/>
            <person name="Murakami S."/>
            <person name="Horimoto T."/>
        </authorList>
    </citation>
    <scope>NUCLEOTIDE SEQUENCE [LARGE SCALE GENOMIC DNA]</scope>
    <source>
        <strain evidence="14">Vs9</strain>
    </source>
</reference>
<evidence type="ECO:0000313" key="13">
    <source>
        <dbReference type="EMBL" id="BBE29322.1"/>
    </source>
</evidence>
<evidence type="ECO:0000256" key="7">
    <source>
        <dbReference type="ARBA" id="ARBA00022804"/>
    </source>
</evidence>
<dbReference type="Proteomes" id="UP000319764">
    <property type="component" value="Segment"/>
</dbReference>
<dbReference type="GO" id="GO:0007155">
    <property type="term" value="P:cell adhesion"/>
    <property type="evidence" value="ECO:0007669"/>
    <property type="project" value="InterPro"/>
</dbReference>
<comment type="subcellular location">
    <subcellularLocation>
        <location evidence="1">Host nucleus</location>
    </subcellularLocation>
    <subcellularLocation>
        <location evidence="2">Virion</location>
    </subcellularLocation>
</comment>
<dbReference type="Pfam" id="PF00608">
    <property type="entry name" value="Adeno_shaft"/>
    <property type="match status" value="8"/>
</dbReference>
<keyword evidence="10" id="KW-1233">Viral attachment to host adhesion receptor</keyword>
<dbReference type="GO" id="GO:0042025">
    <property type="term" value="C:host cell nucleus"/>
    <property type="evidence" value="ECO:0007669"/>
    <property type="project" value="UniProtKB-SubCell"/>
</dbReference>
<dbReference type="EMBL" id="LC385827">
    <property type="protein sequence ID" value="BBE29322.1"/>
    <property type="molecule type" value="Genomic_DNA"/>
</dbReference>
<dbReference type="Gene3D" id="6.20.10.20">
    <property type="match status" value="1"/>
</dbReference>
<accession>A0A3G9EJQ9</accession>
<dbReference type="GO" id="GO:0019028">
    <property type="term" value="C:viral capsid"/>
    <property type="evidence" value="ECO:0007669"/>
    <property type="project" value="UniProtKB-KW"/>
</dbReference>
<dbReference type="GeneID" id="80528024"/>
<keyword evidence="6" id="KW-0945">Host-virus interaction</keyword>
<dbReference type="Pfam" id="PF00541">
    <property type="entry name" value="Adeno_knob"/>
    <property type="match status" value="1"/>
</dbReference>
<dbReference type="RefSeq" id="YP_010790618.1">
    <property type="nucleotide sequence ID" value="NC_075450.1"/>
</dbReference>
<proteinExistence type="inferred from homology"/>
<keyword evidence="8" id="KW-0946">Virion</keyword>
<sequence length="516" mass="55572">MKRAVPADYDPVYPYDKVAPSTQPPYINQNKGLYQSPPGALAVNLSAPLSFAPNGAIKVATAGGLQVSKGKLQAKLGTGLTLNDKDEITLNQANAQLTFEAPLERDQNNISLKIGQGLTTKDNLLQVVPLSFATPLDLKDNTVMLKLGNNLETNNSDGSLTVTLPTFSNPLQLSKNNVTLQFGAGLKLTNGVLTVAFPPPPSPLNFILPLKQTDQGVTLQLGNGLSVSSGQLQVTETYYSSPLTISSNTVSINIGEGLAIENDTLVATQSSATTYSPPLSKANNNVSLALGNGLTMQDNKLVTRLGTNGGLQYDNQGGIQLTQNPANTRITLWTGPDPPVNGSVNGQPVIRCFICLSRIDSLVTLTAKFRGEGSYAQIQPTQPQFNLNMYFNQFGQLSSTGNISANNTWGAKPWDKNEVDPNPHHFWRLCMPNSAVYTKAVVQPYYFELGLNSIKLDAAVYKKIDCLVSLNSLIGDPSANYSITFRFLNFAKLNGEVDFITDTLSFSYVGENLNTQ</sequence>
<dbReference type="KEGG" id="vg:80528024"/>
<dbReference type="Gene3D" id="2.60.90.10">
    <property type="entry name" value="Adenovirus pIV-related, attachment domain"/>
    <property type="match status" value="1"/>
</dbReference>
<dbReference type="SUPFAM" id="SSF49835">
    <property type="entry name" value="Virus attachment protein globular domain"/>
    <property type="match status" value="1"/>
</dbReference>
<keyword evidence="4" id="KW-0167">Capsid protein</keyword>
<dbReference type="GO" id="GO:0046718">
    <property type="term" value="P:symbiont entry into host cell"/>
    <property type="evidence" value="ECO:0007669"/>
    <property type="project" value="UniProtKB-KW"/>
</dbReference>
<dbReference type="InterPro" id="IPR000978">
    <property type="entry name" value="Adeno_fibre_knob"/>
</dbReference>
<dbReference type="PRINTS" id="PR00307">
    <property type="entry name" value="ADENOVSFIBRE"/>
</dbReference>
<dbReference type="GO" id="GO:0098671">
    <property type="term" value="P:adhesion receptor-mediated virion attachment to host cell"/>
    <property type="evidence" value="ECO:0007669"/>
    <property type="project" value="UniProtKB-KW"/>
</dbReference>
<dbReference type="InterPro" id="IPR008982">
    <property type="entry name" value="Adenovirus_pIV-like_att"/>
</dbReference>
<evidence type="ECO:0000256" key="1">
    <source>
        <dbReference type="ARBA" id="ARBA00004147"/>
    </source>
</evidence>
<evidence type="ECO:0000259" key="12">
    <source>
        <dbReference type="Pfam" id="PF00541"/>
    </source>
</evidence>
<keyword evidence="14" id="KW-1185">Reference proteome</keyword>
<evidence type="ECO:0000256" key="9">
    <source>
        <dbReference type="ARBA" id="ARBA00022921"/>
    </source>
</evidence>
<organism evidence="13 14">
    <name type="scientific">Bat mastadenovirus</name>
    <dbReference type="NCBI Taxonomy" id="740971"/>
    <lineage>
        <taxon>Viruses</taxon>
        <taxon>Varidnaviria</taxon>
        <taxon>Bamfordvirae</taxon>
        <taxon>Preplasmiviricota</taxon>
        <taxon>Polisuviricotina</taxon>
        <taxon>Pharingeaviricetes</taxon>
        <taxon>Rowavirales</taxon>
        <taxon>Adenoviridae</taxon>
        <taxon>Mastadenovirus</taxon>
        <taxon>Mastadenovirus asiensse</taxon>
    </lineage>
</organism>
<evidence type="ECO:0000256" key="4">
    <source>
        <dbReference type="ARBA" id="ARBA00022561"/>
    </source>
</evidence>
<evidence type="ECO:0000313" key="14">
    <source>
        <dbReference type="Proteomes" id="UP000319764"/>
    </source>
</evidence>
<protein>
    <submittedName>
        <fullName evidence="13">Fiber</fullName>
    </submittedName>
</protein>
<feature type="domain" description="Adenoviral fibre protein knob" evidence="12">
    <location>
        <begin position="323"/>
        <end position="511"/>
    </location>
</feature>
<evidence type="ECO:0000256" key="2">
    <source>
        <dbReference type="ARBA" id="ARBA00004328"/>
    </source>
</evidence>
<keyword evidence="7" id="KW-1161">Viral attachment to host cell</keyword>
<keyword evidence="5" id="KW-1048">Host nucleus</keyword>
<dbReference type="Gene3D" id="2.10.25.20">
    <property type="entry name" value="reovirus attachment protein sigma1, domain 1"/>
    <property type="match status" value="3"/>
</dbReference>
<evidence type="ECO:0000256" key="3">
    <source>
        <dbReference type="ARBA" id="ARBA00006685"/>
    </source>
</evidence>
<keyword evidence="11" id="KW-1160">Virus entry into host cell</keyword>
<dbReference type="InterPro" id="IPR009013">
    <property type="entry name" value="Attachment_protein_shaft_sf"/>
</dbReference>
<comment type="similarity">
    <text evidence="3">Belongs to the adenoviridae fiber family.</text>
</comment>
<keyword evidence="9" id="KW-0426">Late protein</keyword>
<evidence type="ECO:0000256" key="6">
    <source>
        <dbReference type="ARBA" id="ARBA00022581"/>
    </source>
</evidence>
<evidence type="ECO:0000256" key="5">
    <source>
        <dbReference type="ARBA" id="ARBA00022562"/>
    </source>
</evidence>
<evidence type="ECO:0000256" key="11">
    <source>
        <dbReference type="ARBA" id="ARBA00023296"/>
    </source>
</evidence>
<evidence type="ECO:0000256" key="8">
    <source>
        <dbReference type="ARBA" id="ARBA00022844"/>
    </source>
</evidence>
<name>A0A3G9EJQ9_9ADEN</name>
<dbReference type="SUPFAM" id="SSF51225">
    <property type="entry name" value="Fibre shaft of virus attachment proteins"/>
    <property type="match status" value="4"/>
</dbReference>
<dbReference type="InterPro" id="IPR000931">
    <property type="entry name" value="Adeno_fibre"/>
</dbReference>
<evidence type="ECO:0000256" key="10">
    <source>
        <dbReference type="ARBA" id="ARBA00023165"/>
    </source>
</evidence>
<dbReference type="InterPro" id="IPR000939">
    <property type="entry name" value="Adenobir_fibre_prot_rpt/shaft"/>
</dbReference>